<dbReference type="EMBL" id="SOYS01000002">
    <property type="protein sequence ID" value="NIY47282.1"/>
    <property type="molecule type" value="Genomic_DNA"/>
</dbReference>
<keyword evidence="2" id="KW-1185">Reference proteome</keyword>
<evidence type="ECO:0000313" key="1">
    <source>
        <dbReference type="EMBL" id="NIY47282.1"/>
    </source>
</evidence>
<comment type="caution">
    <text evidence="1">The sequence shown here is derived from an EMBL/GenBank/DDBJ whole genome shotgun (WGS) entry which is preliminary data.</text>
</comment>
<sequence>MRLTVLDDDPGIKINPGQRIKVYLDGSEVKRCLTADDEKGEVVVIARRQNGQPIIKSGELQHTTMHGIVRIECNGYNTDFGD</sequence>
<dbReference type="Proteomes" id="UP000697927">
    <property type="component" value="Unassembled WGS sequence"/>
</dbReference>
<organism evidence="1 2">
    <name type="scientific">Cedecea colo</name>
    <dbReference type="NCBI Taxonomy" id="2552946"/>
    <lineage>
        <taxon>Bacteria</taxon>
        <taxon>Pseudomonadati</taxon>
        <taxon>Pseudomonadota</taxon>
        <taxon>Gammaproteobacteria</taxon>
        <taxon>Enterobacterales</taxon>
        <taxon>Enterobacteriaceae</taxon>
        <taxon>Cedecea</taxon>
    </lineage>
</organism>
<protein>
    <submittedName>
        <fullName evidence="1">Uncharacterized protein</fullName>
    </submittedName>
</protein>
<gene>
    <name evidence="1" type="ORF">E2L00_06970</name>
</gene>
<reference evidence="1 2" key="1">
    <citation type="journal article" date="2020" name="Microorganisms">
        <title>Polyphasic Characterisation of Cedecea colo sp. nov., a New Enteric Bacterium Isolated from the Koala Hindgut.</title>
        <authorList>
            <person name="Boath J.M."/>
            <person name="Dakhal S."/>
            <person name="Van T.T.H."/>
            <person name="Moore R.J."/>
            <person name="Dekiwadia C."/>
            <person name="Macreadie I.G."/>
        </authorList>
    </citation>
    <scope>NUCLEOTIDE SEQUENCE [LARGE SCALE GENOMIC DNA]</scope>
    <source>
        <strain evidence="1 2">ZA</strain>
    </source>
</reference>
<dbReference type="RefSeq" id="WP_167608876.1">
    <property type="nucleotide sequence ID" value="NZ_SOYS01000002.1"/>
</dbReference>
<evidence type="ECO:0000313" key="2">
    <source>
        <dbReference type="Proteomes" id="UP000697927"/>
    </source>
</evidence>
<proteinExistence type="predicted"/>
<accession>A0ABX0VK00</accession>
<name>A0ABX0VK00_9ENTR</name>